<keyword evidence="2" id="KW-0863">Zinc-finger</keyword>
<gene>
    <name evidence="5" type="primary">Tcc44h21-2.6</name>
</gene>
<dbReference type="SMART" id="SM00451">
    <property type="entry name" value="ZnF_U1"/>
    <property type="match status" value="1"/>
</dbReference>
<reference evidence="5" key="1">
    <citation type="submission" date="2002-03" db="EMBL/GenBank/DDBJ databases">
        <authorList>
            <person name="Andersson B."/>
            <person name="Bontempi E.J."/>
        </authorList>
    </citation>
    <scope>NUCLEOTIDE SEQUENCE</scope>
    <source>
        <strain evidence="5">CL Brener</strain>
    </source>
</reference>
<dbReference type="AlphaFoldDB" id="Q8T1Q3"/>
<dbReference type="InterPro" id="IPR036236">
    <property type="entry name" value="Znf_C2H2_sf"/>
</dbReference>
<dbReference type="GO" id="GO:0008270">
    <property type="term" value="F:zinc ion binding"/>
    <property type="evidence" value="ECO:0007669"/>
    <property type="project" value="UniProtKB-KW"/>
</dbReference>
<protein>
    <submittedName>
        <fullName evidence="5">Tcc44h21-2.6</fullName>
    </submittedName>
</protein>
<evidence type="ECO:0000313" key="5">
    <source>
        <dbReference type="EMBL" id="AAL96369.1"/>
    </source>
</evidence>
<dbReference type="SUPFAM" id="SSF57667">
    <property type="entry name" value="beta-beta-alpha zinc fingers"/>
    <property type="match status" value="1"/>
</dbReference>
<dbReference type="InterPro" id="IPR003604">
    <property type="entry name" value="Matrin/U1-like-C_Znf_C2H2"/>
</dbReference>
<proteinExistence type="predicted"/>
<dbReference type="VEuPathDB" id="TriTrypDB:TcCLB.511277.39"/>
<sequence length="143" mass="16273">MCLFPFCFAFRIFDRQRRVFFVQEGGWSAAVSTDIIIITTTTVVASFSQDVMFHTPVCGRSAGAFYCPSCNVYCSDSRTAALHRSSLKHKKKSGELEMERQLYKEDASVTVEDVMALVERKRVELGVVPWSQLRFTEEETHAD</sequence>
<evidence type="ECO:0000256" key="3">
    <source>
        <dbReference type="ARBA" id="ARBA00022833"/>
    </source>
</evidence>
<dbReference type="VEuPathDB" id="TriTrypDB:BCY84_18774"/>
<feature type="domain" description="U1-type" evidence="4">
    <location>
        <begin position="62"/>
        <end position="96"/>
    </location>
</feature>
<accession>Q8T1Q3</accession>
<dbReference type="Pfam" id="PF12171">
    <property type="entry name" value="zf-C2H2_jaz"/>
    <property type="match status" value="1"/>
</dbReference>
<keyword evidence="1" id="KW-0479">Metal-binding</keyword>
<dbReference type="EMBL" id="AC116314">
    <property type="protein sequence ID" value="AAL96369.1"/>
    <property type="molecule type" value="Genomic_DNA"/>
</dbReference>
<dbReference type="VEuPathDB" id="TriTrypDB:TcBrA4_0084110"/>
<dbReference type="VEuPathDB" id="TriTrypDB:TcCL_NonESM01277"/>
<dbReference type="VEuPathDB" id="TriTrypDB:C3747_2g3476c"/>
<evidence type="ECO:0000259" key="4">
    <source>
        <dbReference type="SMART" id="SM00451"/>
    </source>
</evidence>
<organism evidence="5">
    <name type="scientific">Trypanosoma cruzi</name>
    <dbReference type="NCBI Taxonomy" id="5693"/>
    <lineage>
        <taxon>Eukaryota</taxon>
        <taxon>Discoba</taxon>
        <taxon>Euglenozoa</taxon>
        <taxon>Kinetoplastea</taxon>
        <taxon>Metakinetoplastina</taxon>
        <taxon>Trypanosomatida</taxon>
        <taxon>Trypanosomatidae</taxon>
        <taxon>Trypanosoma</taxon>
        <taxon>Schizotrypanum</taxon>
    </lineage>
</organism>
<dbReference type="GO" id="GO:0003676">
    <property type="term" value="F:nucleic acid binding"/>
    <property type="evidence" value="ECO:0007669"/>
    <property type="project" value="InterPro"/>
</dbReference>
<dbReference type="VEuPathDB" id="TriTrypDB:C4B63_4g1393c"/>
<dbReference type="InterPro" id="IPR022755">
    <property type="entry name" value="Znf_C2H2_jaz"/>
</dbReference>
<dbReference type="Gene3D" id="3.30.160.60">
    <property type="entry name" value="Classic Zinc Finger"/>
    <property type="match status" value="1"/>
</dbReference>
<evidence type="ECO:0000256" key="1">
    <source>
        <dbReference type="ARBA" id="ARBA00022723"/>
    </source>
</evidence>
<dbReference type="VEuPathDB" id="TriTrypDB:TCDM_13917"/>
<dbReference type="VEuPathDB" id="TriTrypDB:TcCLB.506357.69"/>
<keyword evidence="3" id="KW-0862">Zinc</keyword>
<evidence type="ECO:0000256" key="2">
    <source>
        <dbReference type="ARBA" id="ARBA00022771"/>
    </source>
</evidence>
<name>Q8T1Q3_TRYCR</name>